<dbReference type="AlphaFoldDB" id="A0A9P5C2A0"/>
<name>A0A9P5C2A0_9PLEO</name>
<gene>
    <name evidence="2" type="ORF">E8E12_006466</name>
</gene>
<feature type="compositionally biased region" description="Low complexity" evidence="1">
    <location>
        <begin position="39"/>
        <end position="69"/>
    </location>
</feature>
<protein>
    <submittedName>
        <fullName evidence="2">Uncharacterized protein</fullName>
    </submittedName>
</protein>
<organism evidence="2 3">
    <name type="scientific">Didymella heteroderae</name>
    <dbReference type="NCBI Taxonomy" id="1769908"/>
    <lineage>
        <taxon>Eukaryota</taxon>
        <taxon>Fungi</taxon>
        <taxon>Dikarya</taxon>
        <taxon>Ascomycota</taxon>
        <taxon>Pezizomycotina</taxon>
        <taxon>Dothideomycetes</taxon>
        <taxon>Pleosporomycetidae</taxon>
        <taxon>Pleosporales</taxon>
        <taxon>Pleosporineae</taxon>
        <taxon>Didymellaceae</taxon>
        <taxon>Didymella</taxon>
    </lineage>
</organism>
<sequence length="169" mass="18638">MAYSSPLQQHSQSQSQKPQSRHWNPQSAHFVPRHAWTASSSQSSSQEAPQQFSSTSTAQDTATTQQPSALRTHPCSGNIDSSRPPIASAISRILPTWANFKAHIKKDDEDMVAKAKEGLGRLGGEGFGPEFRETHKDRQGGTEITVREHSGGKEVWEEDQKEWEQGSDG</sequence>
<feature type="region of interest" description="Disordered" evidence="1">
    <location>
        <begin position="119"/>
        <end position="169"/>
    </location>
</feature>
<feature type="compositionally biased region" description="Basic and acidic residues" evidence="1">
    <location>
        <begin position="130"/>
        <end position="155"/>
    </location>
</feature>
<feature type="compositionally biased region" description="Low complexity" evidence="1">
    <location>
        <begin position="1"/>
        <end position="18"/>
    </location>
</feature>
<reference evidence="2" key="1">
    <citation type="submission" date="2019-04" db="EMBL/GenBank/DDBJ databases">
        <title>Sequencing of skin fungus with MAO and IRED activity.</title>
        <authorList>
            <person name="Marsaioli A.J."/>
            <person name="Bonatto J.M.C."/>
            <person name="Reis Junior O."/>
        </authorList>
    </citation>
    <scope>NUCLEOTIDE SEQUENCE</scope>
    <source>
        <strain evidence="2">28M1</strain>
    </source>
</reference>
<dbReference type="OrthoDB" id="3799503at2759"/>
<evidence type="ECO:0000313" key="3">
    <source>
        <dbReference type="Proteomes" id="UP000758155"/>
    </source>
</evidence>
<accession>A0A9P5C2A0</accession>
<evidence type="ECO:0000256" key="1">
    <source>
        <dbReference type="SAM" id="MobiDB-lite"/>
    </source>
</evidence>
<proteinExistence type="predicted"/>
<dbReference type="EMBL" id="SWKV01000020">
    <property type="protein sequence ID" value="KAF3041539.1"/>
    <property type="molecule type" value="Genomic_DNA"/>
</dbReference>
<feature type="region of interest" description="Disordered" evidence="1">
    <location>
        <begin position="1"/>
        <end position="84"/>
    </location>
</feature>
<dbReference type="Proteomes" id="UP000758155">
    <property type="component" value="Unassembled WGS sequence"/>
</dbReference>
<feature type="compositionally biased region" description="Acidic residues" evidence="1">
    <location>
        <begin position="156"/>
        <end position="169"/>
    </location>
</feature>
<keyword evidence="3" id="KW-1185">Reference proteome</keyword>
<evidence type="ECO:0000313" key="2">
    <source>
        <dbReference type="EMBL" id="KAF3041539.1"/>
    </source>
</evidence>
<comment type="caution">
    <text evidence="2">The sequence shown here is derived from an EMBL/GenBank/DDBJ whole genome shotgun (WGS) entry which is preliminary data.</text>
</comment>